<evidence type="ECO:0000256" key="1">
    <source>
        <dbReference type="SAM" id="SignalP"/>
    </source>
</evidence>
<keyword evidence="1" id="KW-0732">Signal</keyword>
<feature type="chain" id="PRO_5002035144" evidence="1">
    <location>
        <begin position="22"/>
        <end position="107"/>
    </location>
</feature>
<reference evidence="2" key="1">
    <citation type="journal article" date="2015" name="Genome Biol. Evol.">
        <title>Identification and Characterization of a Novel Family of Cysteine-Rich Peptides (MgCRP-I) from Mytilus galloprovincialis.</title>
        <authorList>
            <person name="Gerdol M."/>
            <person name="Puillandre N."/>
            <person name="De Moro G."/>
            <person name="Guarnaccia C."/>
            <person name="Lucafo M."/>
            <person name="Benincasa M."/>
            <person name="Zlatev V."/>
            <person name="Manfrin C."/>
            <person name="Torboli V."/>
            <person name="Giulianini P.G."/>
            <person name="Sava G."/>
            <person name="Venier P."/>
            <person name="Pallavicini A."/>
        </authorList>
    </citation>
    <scope>NUCLEOTIDE SEQUENCE</scope>
</reference>
<evidence type="ECO:0000313" key="2">
    <source>
        <dbReference type="EMBL" id="AHF20948.1"/>
    </source>
</evidence>
<sequence length="107" mass="11471">MKISICSVILVVLVSIGANKANDGMIKDSMHIHTLVKRAPACGYASCSYLACCYGYSCISGFCKTCTGRNCTSNNDCCDNYTCSYKKCIKKRTGGGGVPPKSNTHQH</sequence>
<dbReference type="AlphaFoldDB" id="A0A0A7AC93"/>
<protein>
    <submittedName>
        <fullName evidence="2">Multi-CRP-I 3</fullName>
    </submittedName>
</protein>
<organism evidence="2">
    <name type="scientific">Mytilus galloprovincialis</name>
    <name type="common">Mediterranean mussel</name>
    <dbReference type="NCBI Taxonomy" id="29158"/>
    <lineage>
        <taxon>Eukaryota</taxon>
        <taxon>Metazoa</taxon>
        <taxon>Spiralia</taxon>
        <taxon>Lophotrochozoa</taxon>
        <taxon>Mollusca</taxon>
        <taxon>Bivalvia</taxon>
        <taxon>Autobranchia</taxon>
        <taxon>Pteriomorphia</taxon>
        <taxon>Mytilida</taxon>
        <taxon>Mytiloidea</taxon>
        <taxon>Mytilidae</taxon>
        <taxon>Mytilinae</taxon>
        <taxon>Mytilus</taxon>
    </lineage>
</organism>
<name>A0A0A7AC93_MYTGA</name>
<feature type="signal peptide" evidence="1">
    <location>
        <begin position="1"/>
        <end position="21"/>
    </location>
</feature>
<dbReference type="EMBL" id="KJ002674">
    <property type="protein sequence ID" value="AHF20948.1"/>
    <property type="molecule type" value="mRNA"/>
</dbReference>
<proteinExistence type="evidence at transcript level"/>
<accession>A0A0A7AC93</accession>